<dbReference type="KEGG" id="pfj:MYCFIDRAFT_209035"/>
<dbReference type="AlphaFoldDB" id="M2ZHS6"/>
<accession>M2ZHS6</accession>
<dbReference type="EMBL" id="KB446563">
    <property type="protein sequence ID" value="EME78669.1"/>
    <property type="molecule type" value="Genomic_DNA"/>
</dbReference>
<gene>
    <name evidence="1" type="ORF">MYCFIDRAFT_209035</name>
</gene>
<protein>
    <submittedName>
        <fullName evidence="1">Uncharacterized protein</fullName>
    </submittedName>
</protein>
<proteinExistence type="predicted"/>
<dbReference type="OrthoDB" id="3634448at2759"/>
<dbReference type="GeneID" id="19336738"/>
<name>M2ZHS6_PSEFD</name>
<sequence length="495" mass="56046">MHMTALTHPFPFSIPSPTRFPGNFNLLFQTHSQPMATSADTDLDERIQILPQELQDIIFDFTLSPNSDRVIAVTSNYRAPSQLQISRKSRDVAAARYYSSNAFTFTTGKNTRQEVFYFIQKWVASLPRLHASMLRELRLPMLSKNELQLISRRAFSSGFVLRLRVDQIRYLVKEKGIDLEEEMESERKWCSLKDANDARVGGITTGWYCGMKTRLECRREITAKEGRGEWFEVNLRSMAWDTRYTAAGAGGSWRSLMANIFEPNQRYRIAFPWSEELIDRKVSMKHDFSVERRRSQEKVSSAWMYTCSPIDQNGHRYPSLKADYYDRPWAAPQAQVTPAADPRTLARSKTNLSLSRGYTYPIDSSNTSSDQAAQQSLACPTAQHSGSDSYVQPYYPQSLQIFVGDDGGNFEYAAVVFPGLVLILADHYTYTYSATTNRRHCCSSATADFSRGSGASALAEQRASGIFQTVKAEGLDRHDLIRYVEGSGPEILDIG</sequence>
<evidence type="ECO:0000313" key="1">
    <source>
        <dbReference type="EMBL" id="EME78669.1"/>
    </source>
</evidence>
<organism evidence="1 2">
    <name type="scientific">Pseudocercospora fijiensis (strain CIRAD86)</name>
    <name type="common">Black leaf streak disease fungus</name>
    <name type="synonym">Mycosphaerella fijiensis</name>
    <dbReference type="NCBI Taxonomy" id="383855"/>
    <lineage>
        <taxon>Eukaryota</taxon>
        <taxon>Fungi</taxon>
        <taxon>Dikarya</taxon>
        <taxon>Ascomycota</taxon>
        <taxon>Pezizomycotina</taxon>
        <taxon>Dothideomycetes</taxon>
        <taxon>Dothideomycetidae</taxon>
        <taxon>Mycosphaerellales</taxon>
        <taxon>Mycosphaerellaceae</taxon>
        <taxon>Pseudocercospora</taxon>
    </lineage>
</organism>
<dbReference type="Proteomes" id="UP000016932">
    <property type="component" value="Unassembled WGS sequence"/>
</dbReference>
<dbReference type="RefSeq" id="XP_007930985.1">
    <property type="nucleotide sequence ID" value="XM_007932794.1"/>
</dbReference>
<dbReference type="eggNOG" id="ENOG502RHG2">
    <property type="taxonomic scope" value="Eukaryota"/>
</dbReference>
<dbReference type="HOGENOM" id="CLU_551087_0_0_1"/>
<keyword evidence="2" id="KW-1185">Reference proteome</keyword>
<dbReference type="VEuPathDB" id="FungiDB:MYCFIDRAFT_209035"/>
<evidence type="ECO:0000313" key="2">
    <source>
        <dbReference type="Proteomes" id="UP000016932"/>
    </source>
</evidence>
<reference evidence="1 2" key="1">
    <citation type="journal article" date="2012" name="PLoS Pathog.">
        <title>Diverse lifestyles and strategies of plant pathogenesis encoded in the genomes of eighteen Dothideomycetes fungi.</title>
        <authorList>
            <person name="Ohm R.A."/>
            <person name="Feau N."/>
            <person name="Henrissat B."/>
            <person name="Schoch C.L."/>
            <person name="Horwitz B.A."/>
            <person name="Barry K.W."/>
            <person name="Condon B.J."/>
            <person name="Copeland A.C."/>
            <person name="Dhillon B."/>
            <person name="Glaser F."/>
            <person name="Hesse C.N."/>
            <person name="Kosti I."/>
            <person name="LaButti K."/>
            <person name="Lindquist E.A."/>
            <person name="Lucas S."/>
            <person name="Salamov A.A."/>
            <person name="Bradshaw R.E."/>
            <person name="Ciuffetti L."/>
            <person name="Hamelin R.C."/>
            <person name="Kema G.H.J."/>
            <person name="Lawrence C."/>
            <person name="Scott J.A."/>
            <person name="Spatafora J.W."/>
            <person name="Turgeon B.G."/>
            <person name="de Wit P.J.G.M."/>
            <person name="Zhong S."/>
            <person name="Goodwin S.B."/>
            <person name="Grigoriev I.V."/>
        </authorList>
    </citation>
    <scope>NUCLEOTIDE SEQUENCE [LARGE SCALE GENOMIC DNA]</scope>
    <source>
        <strain evidence="1 2">CIRAD86</strain>
    </source>
</reference>